<protein>
    <submittedName>
        <fullName evidence="2">Uncharacterized protein</fullName>
    </submittedName>
</protein>
<proteinExistence type="predicted"/>
<feature type="region of interest" description="Disordered" evidence="1">
    <location>
        <begin position="1"/>
        <end position="41"/>
    </location>
</feature>
<dbReference type="Gramene" id="PGSC0003DMT400088622">
    <property type="protein sequence ID" value="PGSC0003DMT400088622"/>
    <property type="gene ID" value="PGSC0003DMG400038193"/>
</dbReference>
<dbReference type="EnsemblPlants" id="PGSC0003DMT400088622">
    <property type="protein sequence ID" value="PGSC0003DMT400088622"/>
    <property type="gene ID" value="PGSC0003DMG400038193"/>
</dbReference>
<evidence type="ECO:0000256" key="1">
    <source>
        <dbReference type="SAM" id="MobiDB-lite"/>
    </source>
</evidence>
<organism evidence="2 3">
    <name type="scientific">Solanum tuberosum</name>
    <name type="common">Potato</name>
    <dbReference type="NCBI Taxonomy" id="4113"/>
    <lineage>
        <taxon>Eukaryota</taxon>
        <taxon>Viridiplantae</taxon>
        <taxon>Streptophyta</taxon>
        <taxon>Embryophyta</taxon>
        <taxon>Tracheophyta</taxon>
        <taxon>Spermatophyta</taxon>
        <taxon>Magnoliopsida</taxon>
        <taxon>eudicotyledons</taxon>
        <taxon>Gunneridae</taxon>
        <taxon>Pentapetalae</taxon>
        <taxon>asterids</taxon>
        <taxon>lamiids</taxon>
        <taxon>Solanales</taxon>
        <taxon>Solanaceae</taxon>
        <taxon>Solanoideae</taxon>
        <taxon>Solaneae</taxon>
        <taxon>Solanum</taxon>
    </lineage>
</organism>
<name>M1DGD1_SOLTU</name>
<dbReference type="HOGENOM" id="CLU_2311169_0_0_1"/>
<reference evidence="3" key="1">
    <citation type="journal article" date="2011" name="Nature">
        <title>Genome sequence and analysis of the tuber crop potato.</title>
        <authorList>
            <consortium name="The Potato Genome Sequencing Consortium"/>
        </authorList>
    </citation>
    <scope>NUCLEOTIDE SEQUENCE [LARGE SCALE GENOMIC DNA]</scope>
    <source>
        <strain evidence="3">cv. DM1-3 516 R44</strain>
    </source>
</reference>
<dbReference type="InParanoid" id="M1DGD1"/>
<dbReference type="PaxDb" id="4113-PGSC0003DMT400088622"/>
<accession>M1DGD1</accession>
<dbReference type="AlphaFoldDB" id="M1DGD1"/>
<evidence type="ECO:0000313" key="3">
    <source>
        <dbReference type="Proteomes" id="UP000011115"/>
    </source>
</evidence>
<evidence type="ECO:0000313" key="2">
    <source>
        <dbReference type="EnsemblPlants" id="PGSC0003DMT400088622"/>
    </source>
</evidence>
<sequence>MVNSHPPSEDDSSGVPIPPLANRINNDDDDDNVESAAHKDGVMLDDLEINIDLSIDDVFPHYDADLNVSLESSNHEFPMESVNDYKVPLPESQGSGNCHE</sequence>
<dbReference type="Proteomes" id="UP000011115">
    <property type="component" value="Unassembled WGS sequence"/>
</dbReference>
<keyword evidence="3" id="KW-1185">Reference proteome</keyword>
<reference evidence="2" key="2">
    <citation type="submission" date="2015-06" db="UniProtKB">
        <authorList>
            <consortium name="EnsemblPlants"/>
        </authorList>
    </citation>
    <scope>IDENTIFICATION</scope>
    <source>
        <strain evidence="2">DM1-3 516 R44</strain>
    </source>
</reference>